<evidence type="ECO:0000256" key="4">
    <source>
        <dbReference type="ARBA" id="ARBA00023163"/>
    </source>
</evidence>
<keyword evidence="2" id="KW-0805">Transcription regulation</keyword>
<evidence type="ECO:0000313" key="8">
    <source>
        <dbReference type="Proteomes" id="UP000184241"/>
    </source>
</evidence>
<name>A0A1M5YWV3_9CLOT</name>
<feature type="domain" description="HTH merR-type" evidence="6">
    <location>
        <begin position="1"/>
        <end position="71"/>
    </location>
</feature>
<keyword evidence="5" id="KW-0175">Coiled coil</keyword>
<dbReference type="PROSITE" id="PS50937">
    <property type="entry name" value="HTH_MERR_2"/>
    <property type="match status" value="1"/>
</dbReference>
<organism evidence="7 8">
    <name type="scientific">Clostridium intestinale DSM 6191</name>
    <dbReference type="NCBI Taxonomy" id="1121320"/>
    <lineage>
        <taxon>Bacteria</taxon>
        <taxon>Bacillati</taxon>
        <taxon>Bacillota</taxon>
        <taxon>Clostridia</taxon>
        <taxon>Eubacteriales</taxon>
        <taxon>Clostridiaceae</taxon>
        <taxon>Clostridium</taxon>
    </lineage>
</organism>
<dbReference type="SMART" id="SM00422">
    <property type="entry name" value="HTH_MERR"/>
    <property type="match status" value="1"/>
</dbReference>
<dbReference type="GO" id="GO:0003700">
    <property type="term" value="F:DNA-binding transcription factor activity"/>
    <property type="evidence" value="ECO:0007669"/>
    <property type="project" value="InterPro"/>
</dbReference>
<dbReference type="InterPro" id="IPR047057">
    <property type="entry name" value="MerR_fam"/>
</dbReference>
<proteinExistence type="predicted"/>
<protein>
    <submittedName>
        <fullName evidence="7">DNA-binding transcriptional regulator, MerR family</fullName>
    </submittedName>
</protein>
<dbReference type="AlphaFoldDB" id="A0A1M5YWV3"/>
<reference evidence="7 8" key="1">
    <citation type="submission" date="2016-11" db="EMBL/GenBank/DDBJ databases">
        <authorList>
            <person name="Jaros S."/>
            <person name="Januszkiewicz K."/>
            <person name="Wedrychowicz H."/>
        </authorList>
    </citation>
    <scope>NUCLEOTIDE SEQUENCE [LARGE SCALE GENOMIC DNA]</scope>
    <source>
        <strain evidence="7 8">DSM 6191</strain>
    </source>
</reference>
<evidence type="ECO:0000313" key="7">
    <source>
        <dbReference type="EMBL" id="SHI16509.1"/>
    </source>
</evidence>
<gene>
    <name evidence="7" type="ORF">SAMN02745941_02294</name>
</gene>
<keyword evidence="3 7" id="KW-0238">DNA-binding</keyword>
<dbReference type="Gene3D" id="1.10.1660.10">
    <property type="match status" value="1"/>
</dbReference>
<dbReference type="SUPFAM" id="SSF46955">
    <property type="entry name" value="Putative DNA-binding domain"/>
    <property type="match status" value="1"/>
</dbReference>
<feature type="coiled-coil region" evidence="5">
    <location>
        <begin position="78"/>
        <end position="105"/>
    </location>
</feature>
<dbReference type="InterPro" id="IPR009061">
    <property type="entry name" value="DNA-bd_dom_put_sf"/>
</dbReference>
<evidence type="ECO:0000256" key="1">
    <source>
        <dbReference type="ARBA" id="ARBA00022491"/>
    </source>
</evidence>
<dbReference type="GO" id="GO:0003677">
    <property type="term" value="F:DNA binding"/>
    <property type="evidence" value="ECO:0007669"/>
    <property type="project" value="UniProtKB-KW"/>
</dbReference>
<keyword evidence="1" id="KW-0678">Repressor</keyword>
<evidence type="ECO:0000256" key="2">
    <source>
        <dbReference type="ARBA" id="ARBA00023015"/>
    </source>
</evidence>
<evidence type="ECO:0000256" key="3">
    <source>
        <dbReference type="ARBA" id="ARBA00023125"/>
    </source>
</evidence>
<evidence type="ECO:0000256" key="5">
    <source>
        <dbReference type="SAM" id="Coils"/>
    </source>
</evidence>
<dbReference type="Proteomes" id="UP000184241">
    <property type="component" value="Unassembled WGS sequence"/>
</dbReference>
<dbReference type="Pfam" id="PF13411">
    <property type="entry name" value="MerR_1"/>
    <property type="match status" value="1"/>
</dbReference>
<accession>A0A1M5YWV3</accession>
<dbReference type="EMBL" id="FQXU01000007">
    <property type="protein sequence ID" value="SHI16509.1"/>
    <property type="molecule type" value="Genomic_DNA"/>
</dbReference>
<dbReference type="PANTHER" id="PTHR30204">
    <property type="entry name" value="REDOX-CYCLING DRUG-SENSING TRANSCRIPTIONAL ACTIVATOR SOXR"/>
    <property type="match status" value="1"/>
</dbReference>
<keyword evidence="4" id="KW-0804">Transcription</keyword>
<dbReference type="InterPro" id="IPR000551">
    <property type="entry name" value="MerR-type_HTH_dom"/>
</dbReference>
<dbReference type="PANTHER" id="PTHR30204:SF69">
    <property type="entry name" value="MERR-FAMILY TRANSCRIPTIONAL REGULATOR"/>
    <property type="match status" value="1"/>
</dbReference>
<sequence length="252" mass="29487">MYSIGQFSIMCNINKKTLRYYDEINLFKPAYIHNMNQYRYYEESQIPIIKEVLRLKEIGIPLENIKKVISEDNFTIKKKVYSERLQEINILIDKLQKQKKLIETHLSDNKPINEFNKSIIEKGSFLQEGKVYYNNIDSDYEGINNTIGVFYSKTKGIELTSGHIFKRSLEENSEGFSEIFAYTLENIDSPNVRFQNKITGLKCLCQGISKRESAYKSLFDYSRDNGYSINDVYERYIMNGGKMNIEIIGSIE</sequence>
<evidence type="ECO:0000259" key="6">
    <source>
        <dbReference type="PROSITE" id="PS50937"/>
    </source>
</evidence>
<dbReference type="PROSITE" id="PS00552">
    <property type="entry name" value="HTH_MERR_1"/>
    <property type="match status" value="1"/>
</dbReference>